<sequence length="782" mass="83027">MTEAPGFDPQQSEFSRRAFVRSAALATPAVALAGQAGTAAAASAPTPSPSPSPSTQATTAAKPKIPAFPGAEGAGKYTTGGRGGAVYEVTTLADDGPGSLREAAAKSDGTIVFRVAGTIRIKGGLDITGSNLTIAGQTAPGHGVTVAGNETAIKGDNIILRHLRFRGGDEMGTPIDTFAARGVKDLIIDHCSFSWGVDECFSVYGNTNVTVQWCIISEGLTNSVHDKGRHGMGGLWGGDNVTYHHNLLIHENARNPRFSFEEGMALVVDHRNNVIYNHGITSCYGGEWSNGINLVGNYYKPGPNTLPKTAREIVAPGRFGQWHLSGNEIEGHADVTADNTLGITYPIGGITLLPKPVEFENGVTEQTAQQAYAAVLEQAGATLPRRDAIDARLVGEARTGTGRHINSQKDVGGFLPLPTEVPAPADTDKDGIPDEWESAQGLDPNNAEDARTAGADGYTNLERYLNSIQRAGARNPEVTITSPRIDQVFAAGKDKQPVAITADAKALDGASIALVEFFHGDEKIGESAAAPYQATWKGVTDGTYFLTARATDSTGSATTSSLVPIHVNRTRTHPGWQVKDIGEVPIPGNTALKDGVFTIKGSGKIAGWKDAFHFAYKAVGFSKRGEVLEITARLDGVSKNHVDAVAGIMVRQDLEPDSPFMMAGIGYSASNEDGSRKRAKAIRVASHGTAPSVGVYPPTSEDPLDEKPYWLRLVCRSLPTGGDTEFEAFLSENSLNWERIGYERIVMRTGRFYVGLAVDGNQEANGVHVYTTATFSQVKVNR</sequence>
<reference evidence="4" key="1">
    <citation type="submission" date="2022-06" db="EMBL/GenBank/DDBJ databases">
        <title>Sequencing the genomes of 1000 actinobacteria strains.</title>
        <authorList>
            <person name="Klenk H.-P."/>
        </authorList>
    </citation>
    <scope>NUCLEOTIDE SEQUENCE</scope>
    <source>
        <strain evidence="4">DSM 46694</strain>
    </source>
</reference>
<dbReference type="GO" id="GO:0016829">
    <property type="term" value="F:lyase activity"/>
    <property type="evidence" value="ECO:0007669"/>
    <property type="project" value="UniProtKB-KW"/>
</dbReference>
<evidence type="ECO:0000313" key="4">
    <source>
        <dbReference type="EMBL" id="MCP2360358.1"/>
    </source>
</evidence>
<dbReference type="PANTHER" id="PTHR42970:SF1">
    <property type="entry name" value="PECTATE LYASE C-RELATED"/>
    <property type="match status" value="1"/>
</dbReference>
<dbReference type="InterPro" id="IPR013783">
    <property type="entry name" value="Ig-like_fold"/>
</dbReference>
<dbReference type="Proteomes" id="UP001139648">
    <property type="component" value="Unassembled WGS sequence"/>
</dbReference>
<gene>
    <name evidence="4" type="ORF">HD597_007378</name>
</gene>
<protein>
    <submittedName>
        <fullName evidence="4">Pectate lyase</fullName>
    </submittedName>
</protein>
<accession>A0A9X2GTX0</accession>
<dbReference type="PANTHER" id="PTHR42970">
    <property type="entry name" value="PECTATE LYASE C-RELATED"/>
    <property type="match status" value="1"/>
</dbReference>
<dbReference type="EMBL" id="JAMZEB010000002">
    <property type="protein sequence ID" value="MCP2360358.1"/>
    <property type="molecule type" value="Genomic_DNA"/>
</dbReference>
<keyword evidence="4" id="KW-0456">Lyase</keyword>
<organism evidence="4 5">
    <name type="scientific">Nonomuraea thailandensis</name>
    <dbReference type="NCBI Taxonomy" id="1188745"/>
    <lineage>
        <taxon>Bacteria</taxon>
        <taxon>Bacillati</taxon>
        <taxon>Actinomycetota</taxon>
        <taxon>Actinomycetes</taxon>
        <taxon>Streptosporangiales</taxon>
        <taxon>Streptosporangiaceae</taxon>
        <taxon>Nonomuraea</taxon>
    </lineage>
</organism>
<keyword evidence="1" id="KW-0479">Metal-binding</keyword>
<dbReference type="InterPro" id="IPR012334">
    <property type="entry name" value="Pectin_lyas_fold"/>
</dbReference>
<proteinExistence type="predicted"/>
<dbReference type="SUPFAM" id="SSF51126">
    <property type="entry name" value="Pectin lyase-like"/>
    <property type="match status" value="1"/>
</dbReference>
<dbReference type="GO" id="GO:0005975">
    <property type="term" value="P:carbohydrate metabolic process"/>
    <property type="evidence" value="ECO:0007669"/>
    <property type="project" value="UniProtKB-ARBA"/>
</dbReference>
<comment type="caution">
    <text evidence="4">The sequence shown here is derived from an EMBL/GenBank/DDBJ whole genome shotgun (WGS) entry which is preliminary data.</text>
</comment>
<feature type="region of interest" description="Disordered" evidence="3">
    <location>
        <begin position="36"/>
        <end position="80"/>
    </location>
</feature>
<dbReference type="InterPro" id="IPR052063">
    <property type="entry name" value="Polysaccharide_Lyase_1"/>
</dbReference>
<name>A0A9X2GTX0_9ACTN</name>
<keyword evidence="2" id="KW-0325">Glycoprotein</keyword>
<keyword evidence="5" id="KW-1185">Reference proteome</keyword>
<dbReference type="Gene3D" id="2.60.40.10">
    <property type="entry name" value="Immunoglobulins"/>
    <property type="match status" value="1"/>
</dbReference>
<dbReference type="RefSeq" id="WP_253748201.1">
    <property type="nucleotide sequence ID" value="NZ_BAABKA010000108.1"/>
</dbReference>
<dbReference type="AlphaFoldDB" id="A0A9X2GTX0"/>
<dbReference type="InterPro" id="IPR006311">
    <property type="entry name" value="TAT_signal"/>
</dbReference>
<dbReference type="Gene3D" id="2.160.20.10">
    <property type="entry name" value="Single-stranded right-handed beta-helix, Pectin lyase-like"/>
    <property type="match status" value="1"/>
</dbReference>
<evidence type="ECO:0000256" key="2">
    <source>
        <dbReference type="ARBA" id="ARBA00023180"/>
    </source>
</evidence>
<feature type="compositionally biased region" description="Low complexity" evidence="3">
    <location>
        <begin position="36"/>
        <end position="45"/>
    </location>
</feature>
<dbReference type="PROSITE" id="PS51318">
    <property type="entry name" value="TAT"/>
    <property type="match status" value="1"/>
</dbReference>
<evidence type="ECO:0000313" key="5">
    <source>
        <dbReference type="Proteomes" id="UP001139648"/>
    </source>
</evidence>
<dbReference type="Pfam" id="PF17957">
    <property type="entry name" value="Big_7"/>
    <property type="match status" value="1"/>
</dbReference>
<evidence type="ECO:0000256" key="1">
    <source>
        <dbReference type="ARBA" id="ARBA00022723"/>
    </source>
</evidence>
<dbReference type="GO" id="GO:0046872">
    <property type="term" value="F:metal ion binding"/>
    <property type="evidence" value="ECO:0007669"/>
    <property type="project" value="UniProtKB-KW"/>
</dbReference>
<dbReference type="InterPro" id="IPR011050">
    <property type="entry name" value="Pectin_lyase_fold/virulence"/>
</dbReference>
<evidence type="ECO:0000256" key="3">
    <source>
        <dbReference type="SAM" id="MobiDB-lite"/>
    </source>
</evidence>